<feature type="binding site" evidence="8">
    <location>
        <position position="92"/>
    </location>
    <ligand>
        <name>ATP</name>
        <dbReference type="ChEBI" id="CHEBI:30616"/>
    </ligand>
</feature>
<comment type="catalytic activity">
    <reaction evidence="8">
        <text>L-threonyl-[protein] + ATP = 3-O-(5'-adenylyl)-L-threonyl-[protein] + diphosphate</text>
        <dbReference type="Rhea" id="RHEA:54292"/>
        <dbReference type="Rhea" id="RHEA-COMP:11060"/>
        <dbReference type="Rhea" id="RHEA-COMP:13847"/>
        <dbReference type="ChEBI" id="CHEBI:30013"/>
        <dbReference type="ChEBI" id="CHEBI:30616"/>
        <dbReference type="ChEBI" id="CHEBI:33019"/>
        <dbReference type="ChEBI" id="CHEBI:138113"/>
        <dbReference type="EC" id="2.7.7.108"/>
    </reaction>
</comment>
<evidence type="ECO:0000256" key="8">
    <source>
        <dbReference type="HAMAP-Rule" id="MF_00692"/>
    </source>
</evidence>
<dbReference type="NCBIfam" id="NF000658">
    <property type="entry name" value="PRK00029.1"/>
    <property type="match status" value="1"/>
</dbReference>
<feature type="binding site" evidence="8">
    <location>
        <position position="90"/>
    </location>
    <ligand>
        <name>ATP</name>
        <dbReference type="ChEBI" id="CHEBI:30616"/>
    </ligand>
</feature>
<keyword evidence="5 8" id="KW-0547">Nucleotide-binding</keyword>
<keyword evidence="7 8" id="KW-0460">Magnesium</keyword>
<comment type="similarity">
    <text evidence="1 8">Belongs to the SELO family.</text>
</comment>
<accession>A0ABQ5ZY80</accession>
<keyword evidence="2 8" id="KW-0808">Transferase</keyword>
<keyword evidence="8" id="KW-0464">Manganese</keyword>
<evidence type="ECO:0000313" key="10">
    <source>
        <dbReference type="Proteomes" id="UP001156682"/>
    </source>
</evidence>
<feature type="binding site" evidence="8">
    <location>
        <position position="176"/>
    </location>
    <ligand>
        <name>ATP</name>
        <dbReference type="ChEBI" id="CHEBI:30616"/>
    </ligand>
</feature>
<organism evidence="9 10">
    <name type="scientific">Marinospirillum insulare</name>
    <dbReference type="NCBI Taxonomy" id="217169"/>
    <lineage>
        <taxon>Bacteria</taxon>
        <taxon>Pseudomonadati</taxon>
        <taxon>Pseudomonadota</taxon>
        <taxon>Gammaproteobacteria</taxon>
        <taxon>Oceanospirillales</taxon>
        <taxon>Oceanospirillaceae</taxon>
        <taxon>Marinospirillum</taxon>
    </lineage>
</organism>
<dbReference type="HAMAP" id="MF_00692">
    <property type="entry name" value="SelO"/>
    <property type="match status" value="1"/>
</dbReference>
<feature type="binding site" evidence="8">
    <location>
        <position position="113"/>
    </location>
    <ligand>
        <name>ATP</name>
        <dbReference type="ChEBI" id="CHEBI:30616"/>
    </ligand>
</feature>
<comment type="catalytic activity">
    <reaction evidence="8">
        <text>L-histidyl-[protein] + UTP = N(tele)-(5'-uridylyl)-L-histidyl-[protein] + diphosphate</text>
        <dbReference type="Rhea" id="RHEA:83891"/>
        <dbReference type="Rhea" id="RHEA-COMP:9745"/>
        <dbReference type="Rhea" id="RHEA-COMP:20239"/>
        <dbReference type="ChEBI" id="CHEBI:29979"/>
        <dbReference type="ChEBI" id="CHEBI:33019"/>
        <dbReference type="ChEBI" id="CHEBI:46398"/>
        <dbReference type="ChEBI" id="CHEBI:233474"/>
    </reaction>
</comment>
<feature type="active site" description="Proton acceptor" evidence="8">
    <location>
        <position position="252"/>
    </location>
</feature>
<proteinExistence type="inferred from homology"/>
<dbReference type="EC" id="2.7.7.-" evidence="8"/>
<dbReference type="PANTHER" id="PTHR32057">
    <property type="entry name" value="PROTEIN ADENYLYLTRANSFERASE SELO, MITOCHONDRIAL"/>
    <property type="match status" value="1"/>
</dbReference>
<comment type="catalytic activity">
    <reaction evidence="8">
        <text>L-seryl-[protein] + ATP = 3-O-(5'-adenylyl)-L-seryl-[protein] + diphosphate</text>
        <dbReference type="Rhea" id="RHEA:58120"/>
        <dbReference type="Rhea" id="RHEA-COMP:9863"/>
        <dbReference type="Rhea" id="RHEA-COMP:15073"/>
        <dbReference type="ChEBI" id="CHEBI:29999"/>
        <dbReference type="ChEBI" id="CHEBI:30616"/>
        <dbReference type="ChEBI" id="CHEBI:33019"/>
        <dbReference type="ChEBI" id="CHEBI:142516"/>
        <dbReference type="EC" id="2.7.7.108"/>
    </reaction>
</comment>
<keyword evidence="3 8" id="KW-0548">Nucleotidyltransferase</keyword>
<keyword evidence="10" id="KW-1185">Reference proteome</keyword>
<feature type="binding site" evidence="8">
    <location>
        <position position="183"/>
    </location>
    <ligand>
        <name>ATP</name>
        <dbReference type="ChEBI" id="CHEBI:30616"/>
    </ligand>
</feature>
<evidence type="ECO:0000256" key="4">
    <source>
        <dbReference type="ARBA" id="ARBA00022723"/>
    </source>
</evidence>
<protein>
    <recommendedName>
        <fullName evidence="8">Protein nucleotidyltransferase YdiU</fullName>
        <ecNumber evidence="8">2.7.7.-</ecNumber>
    </recommendedName>
    <alternativeName>
        <fullName evidence="8">Protein adenylyltransferase YdiU</fullName>
        <ecNumber evidence="8">2.7.7.108</ecNumber>
    </alternativeName>
    <alternativeName>
        <fullName evidence="8">Protein uridylyltransferase YdiU</fullName>
        <ecNumber evidence="8">2.7.7.-</ecNumber>
    </alternativeName>
</protein>
<feature type="binding site" evidence="8">
    <location>
        <position position="262"/>
    </location>
    <ligand>
        <name>Mg(2+)</name>
        <dbReference type="ChEBI" id="CHEBI:18420"/>
    </ligand>
</feature>
<dbReference type="PANTHER" id="PTHR32057:SF14">
    <property type="entry name" value="PROTEIN ADENYLYLTRANSFERASE SELO, MITOCHONDRIAL"/>
    <property type="match status" value="1"/>
</dbReference>
<dbReference type="InterPro" id="IPR003846">
    <property type="entry name" value="SelO"/>
</dbReference>
<comment type="catalytic activity">
    <reaction evidence="8">
        <text>L-tyrosyl-[protein] + UTP = O-(5'-uridylyl)-L-tyrosyl-[protein] + diphosphate</text>
        <dbReference type="Rhea" id="RHEA:83887"/>
        <dbReference type="Rhea" id="RHEA-COMP:10136"/>
        <dbReference type="Rhea" id="RHEA-COMP:20238"/>
        <dbReference type="ChEBI" id="CHEBI:33019"/>
        <dbReference type="ChEBI" id="CHEBI:46398"/>
        <dbReference type="ChEBI" id="CHEBI:46858"/>
        <dbReference type="ChEBI" id="CHEBI:90602"/>
    </reaction>
</comment>
<evidence type="ECO:0000256" key="7">
    <source>
        <dbReference type="ARBA" id="ARBA00022842"/>
    </source>
</evidence>
<sequence>MQLHTLEFVKRFTHLPKRFYQLKKPTPLAGQLALVAVSADAAQLIDLNLCKQDQQELIEFLAGRWLPKKSQPLAMKYAGHQFGFYNPDLGDGRGLLLGEVRNKLGQVWDLHLKGAGQTAWSRFADGRAVLRSSIREFLASEALFHLGIPTTRALALVTSSEPVRRERIEAATTLLRLTASHIRFGHFEHLYYTNDLDGLKQLLDFVIKQHYPEIQESQDPAASLLAQVLERTALLVAKWQAYGFCHGVLNTDNMSILGETFDFGPYAFLDTYEPSFVGNHSDDQGRYAFNRQPSIVHWNLICLGQALLPLSNESAIRQVLDSFTEHYTKHYRQAMAARLGVNPDENWQLVERFLYFCELTSCDWTRVLRALAEGELTEANSLMLNKQDQLPRGWQEWLSDWQLYLAKNFSNQAVVEQTLTQVNPCVLPRTHLLEQAIQSAEKGDFSEVNRLLAIFRQPFTRKGKQPQDTGSVPDWALGLSLSCSS</sequence>
<dbReference type="EC" id="2.7.7.108" evidence="8"/>
<feature type="binding site" evidence="8">
    <location>
        <position position="126"/>
    </location>
    <ligand>
        <name>ATP</name>
        <dbReference type="ChEBI" id="CHEBI:30616"/>
    </ligand>
</feature>
<comment type="cofactor">
    <cofactor evidence="8">
        <name>Mg(2+)</name>
        <dbReference type="ChEBI" id="CHEBI:18420"/>
    </cofactor>
    <cofactor evidence="8">
        <name>Mn(2+)</name>
        <dbReference type="ChEBI" id="CHEBI:29035"/>
    </cofactor>
</comment>
<evidence type="ECO:0000313" key="9">
    <source>
        <dbReference type="EMBL" id="GLR64451.1"/>
    </source>
</evidence>
<evidence type="ECO:0000256" key="5">
    <source>
        <dbReference type="ARBA" id="ARBA00022741"/>
    </source>
</evidence>
<comment type="function">
    <text evidence="8">Nucleotidyltransferase involved in the post-translational modification of proteins. It can catalyze the addition of adenosine monophosphate (AMP) or uridine monophosphate (UMP) to a protein, resulting in modifications known as AMPylation and UMPylation.</text>
</comment>
<comment type="catalytic activity">
    <reaction evidence="8">
        <text>L-tyrosyl-[protein] + ATP = O-(5'-adenylyl)-L-tyrosyl-[protein] + diphosphate</text>
        <dbReference type="Rhea" id="RHEA:54288"/>
        <dbReference type="Rhea" id="RHEA-COMP:10136"/>
        <dbReference type="Rhea" id="RHEA-COMP:13846"/>
        <dbReference type="ChEBI" id="CHEBI:30616"/>
        <dbReference type="ChEBI" id="CHEBI:33019"/>
        <dbReference type="ChEBI" id="CHEBI:46858"/>
        <dbReference type="ChEBI" id="CHEBI:83624"/>
        <dbReference type="EC" id="2.7.7.108"/>
    </reaction>
</comment>
<keyword evidence="4 8" id="KW-0479">Metal-binding</keyword>
<evidence type="ECO:0000256" key="1">
    <source>
        <dbReference type="ARBA" id="ARBA00009747"/>
    </source>
</evidence>
<keyword evidence="6 8" id="KW-0067">ATP-binding</keyword>
<dbReference type="Proteomes" id="UP001156682">
    <property type="component" value="Unassembled WGS sequence"/>
</dbReference>
<evidence type="ECO:0000256" key="3">
    <source>
        <dbReference type="ARBA" id="ARBA00022695"/>
    </source>
</evidence>
<dbReference type="RefSeq" id="WP_036240005.1">
    <property type="nucleotide sequence ID" value="NZ_BSOR01000032.1"/>
</dbReference>
<dbReference type="EMBL" id="BSOR01000032">
    <property type="protein sequence ID" value="GLR64451.1"/>
    <property type="molecule type" value="Genomic_DNA"/>
</dbReference>
<feature type="binding site" evidence="8">
    <location>
        <position position="93"/>
    </location>
    <ligand>
        <name>ATP</name>
        <dbReference type="ChEBI" id="CHEBI:30616"/>
    </ligand>
</feature>
<feature type="binding site" evidence="8">
    <location>
        <position position="253"/>
    </location>
    <ligand>
        <name>Mg(2+)</name>
        <dbReference type="ChEBI" id="CHEBI:18420"/>
    </ligand>
</feature>
<dbReference type="Pfam" id="PF02696">
    <property type="entry name" value="SelO"/>
    <property type="match status" value="1"/>
</dbReference>
<comment type="catalytic activity">
    <reaction evidence="8">
        <text>L-seryl-[protein] + UTP = O-(5'-uridylyl)-L-seryl-[protein] + diphosphate</text>
        <dbReference type="Rhea" id="RHEA:64604"/>
        <dbReference type="Rhea" id="RHEA-COMP:9863"/>
        <dbReference type="Rhea" id="RHEA-COMP:16635"/>
        <dbReference type="ChEBI" id="CHEBI:29999"/>
        <dbReference type="ChEBI" id="CHEBI:33019"/>
        <dbReference type="ChEBI" id="CHEBI:46398"/>
        <dbReference type="ChEBI" id="CHEBI:156051"/>
    </reaction>
</comment>
<gene>
    <name evidence="8" type="primary">ydiU</name>
    <name evidence="8" type="synonym">selO</name>
    <name evidence="9" type="ORF">GCM10007878_18890</name>
</gene>
<reference evidence="10" key="1">
    <citation type="journal article" date="2019" name="Int. J. Syst. Evol. Microbiol.">
        <title>The Global Catalogue of Microorganisms (GCM) 10K type strain sequencing project: providing services to taxonomists for standard genome sequencing and annotation.</title>
        <authorList>
            <consortium name="The Broad Institute Genomics Platform"/>
            <consortium name="The Broad Institute Genome Sequencing Center for Infectious Disease"/>
            <person name="Wu L."/>
            <person name="Ma J."/>
        </authorList>
    </citation>
    <scope>NUCLEOTIDE SEQUENCE [LARGE SCALE GENOMIC DNA]</scope>
    <source>
        <strain evidence="10">NBRC 100033</strain>
    </source>
</reference>
<evidence type="ECO:0000256" key="2">
    <source>
        <dbReference type="ARBA" id="ARBA00022679"/>
    </source>
</evidence>
<comment type="caution">
    <text evidence="9">The sequence shown here is derived from an EMBL/GenBank/DDBJ whole genome shotgun (WGS) entry which is preliminary data.</text>
</comment>
<feature type="binding site" evidence="8">
    <location>
        <position position="125"/>
    </location>
    <ligand>
        <name>ATP</name>
        <dbReference type="ChEBI" id="CHEBI:30616"/>
    </ligand>
</feature>
<feature type="binding site" evidence="8">
    <location>
        <position position="262"/>
    </location>
    <ligand>
        <name>ATP</name>
        <dbReference type="ChEBI" id="CHEBI:30616"/>
    </ligand>
</feature>
<evidence type="ECO:0000256" key="6">
    <source>
        <dbReference type="ARBA" id="ARBA00022840"/>
    </source>
</evidence>
<name>A0ABQ5ZY80_9GAMM</name>